<evidence type="ECO:0000256" key="1">
    <source>
        <dbReference type="SAM" id="MobiDB-lite"/>
    </source>
</evidence>
<feature type="transmembrane region" description="Helical" evidence="2">
    <location>
        <begin position="56"/>
        <end position="73"/>
    </location>
</feature>
<dbReference type="Gene3D" id="3.40.1350.10">
    <property type="match status" value="1"/>
</dbReference>
<dbReference type="InterPro" id="IPR007560">
    <property type="entry name" value="Restrct_endonuc_IV_Mrr"/>
</dbReference>
<dbReference type="AlphaFoldDB" id="A0A645EUA1"/>
<dbReference type="SUPFAM" id="SSF52980">
    <property type="entry name" value="Restriction endonuclease-like"/>
    <property type="match status" value="1"/>
</dbReference>
<dbReference type="InterPro" id="IPR052906">
    <property type="entry name" value="Type_IV_Methyl-Rstrct_Enzyme"/>
</dbReference>
<evidence type="ECO:0000313" key="4">
    <source>
        <dbReference type="EMBL" id="MPN04074.1"/>
    </source>
</evidence>
<gene>
    <name evidence="4" type="ORF">SDC9_151310</name>
</gene>
<feature type="compositionally biased region" description="Polar residues" evidence="1">
    <location>
        <begin position="246"/>
        <end position="256"/>
    </location>
</feature>
<keyword evidence="2" id="KW-0812">Transmembrane</keyword>
<dbReference type="GO" id="GO:0015666">
    <property type="term" value="F:restriction endodeoxyribonuclease activity"/>
    <property type="evidence" value="ECO:0007669"/>
    <property type="project" value="TreeGrafter"/>
</dbReference>
<evidence type="ECO:0000256" key="2">
    <source>
        <dbReference type="SAM" id="Phobius"/>
    </source>
</evidence>
<evidence type="ECO:0000259" key="3">
    <source>
        <dbReference type="Pfam" id="PF04471"/>
    </source>
</evidence>
<accession>A0A645EUA1</accession>
<dbReference type="InterPro" id="IPR011335">
    <property type="entry name" value="Restrct_endonuc-II-like"/>
</dbReference>
<comment type="caution">
    <text evidence="4">The sequence shown here is derived from an EMBL/GenBank/DDBJ whole genome shotgun (WGS) entry which is preliminary data.</text>
</comment>
<dbReference type="PANTHER" id="PTHR30015">
    <property type="entry name" value="MRR RESTRICTION SYSTEM PROTEIN"/>
    <property type="match status" value="1"/>
</dbReference>
<sequence length="316" mass="35025">MLIGIAKRQKGFGAVLRSSTLALIVTWGLFAIVKMVFYLMQMETFHLIAEPLDTRLFLGLGILLFPFMVAILLEERRKKYTASTLEELRSLSPADFEEMVADTYRAQGHDVEVVGGSGDHGIDLIVRSQRGEIWLVQCKRYSGKVGEPVVRDLYGALRASDANGAALITTGYITEAARLWAEGKPLHLFDGNQFLKIVLATRARNKLPEQTKNLRPNNERVEAAPRFVAPAAVTSRSAAASVEPVTRTSSMSSEPVTDSVEEVEDKRPFSVMNEAPDCPACGVEMVLHTQKHLFRKPTYTYICSNAPDCTETYPVE</sequence>
<feature type="transmembrane region" description="Helical" evidence="2">
    <location>
        <begin position="21"/>
        <end position="40"/>
    </location>
</feature>
<dbReference type="Pfam" id="PF04471">
    <property type="entry name" value="Mrr_cat"/>
    <property type="match status" value="1"/>
</dbReference>
<feature type="region of interest" description="Disordered" evidence="1">
    <location>
        <begin position="238"/>
        <end position="263"/>
    </location>
</feature>
<dbReference type="GO" id="GO:0009307">
    <property type="term" value="P:DNA restriction-modification system"/>
    <property type="evidence" value="ECO:0007669"/>
    <property type="project" value="InterPro"/>
</dbReference>
<organism evidence="4">
    <name type="scientific">bioreactor metagenome</name>
    <dbReference type="NCBI Taxonomy" id="1076179"/>
    <lineage>
        <taxon>unclassified sequences</taxon>
        <taxon>metagenomes</taxon>
        <taxon>ecological metagenomes</taxon>
    </lineage>
</organism>
<dbReference type="EMBL" id="VSSQ01050000">
    <property type="protein sequence ID" value="MPN04074.1"/>
    <property type="molecule type" value="Genomic_DNA"/>
</dbReference>
<keyword evidence="2" id="KW-1133">Transmembrane helix</keyword>
<feature type="domain" description="Restriction endonuclease type IV Mrr" evidence="3">
    <location>
        <begin position="88"/>
        <end position="197"/>
    </location>
</feature>
<keyword evidence="2" id="KW-0472">Membrane</keyword>
<dbReference type="GO" id="GO:0003677">
    <property type="term" value="F:DNA binding"/>
    <property type="evidence" value="ECO:0007669"/>
    <property type="project" value="InterPro"/>
</dbReference>
<dbReference type="PANTHER" id="PTHR30015:SF6">
    <property type="entry name" value="SLL1429 PROTEIN"/>
    <property type="match status" value="1"/>
</dbReference>
<protein>
    <recommendedName>
        <fullName evidence="3">Restriction endonuclease type IV Mrr domain-containing protein</fullName>
    </recommendedName>
</protein>
<reference evidence="4" key="1">
    <citation type="submission" date="2019-08" db="EMBL/GenBank/DDBJ databases">
        <authorList>
            <person name="Kucharzyk K."/>
            <person name="Murdoch R.W."/>
            <person name="Higgins S."/>
            <person name="Loffler F."/>
        </authorList>
    </citation>
    <scope>NUCLEOTIDE SEQUENCE</scope>
</reference>
<dbReference type="InterPro" id="IPR011856">
    <property type="entry name" value="tRNA_endonuc-like_dom_sf"/>
</dbReference>
<proteinExistence type="predicted"/>
<name>A0A645EUA1_9ZZZZ</name>